<dbReference type="SMART" id="SM00369">
    <property type="entry name" value="LRR_TYP"/>
    <property type="match status" value="6"/>
</dbReference>
<dbReference type="GO" id="GO:0005737">
    <property type="term" value="C:cytoplasm"/>
    <property type="evidence" value="ECO:0007669"/>
    <property type="project" value="TreeGrafter"/>
</dbReference>
<comment type="caution">
    <text evidence="5">The sequence shown here is derived from an EMBL/GenBank/DDBJ whole genome shotgun (WGS) entry which is preliminary data.</text>
</comment>
<dbReference type="InterPro" id="IPR032675">
    <property type="entry name" value="LRR_dom_sf"/>
</dbReference>
<sequence length="426" mass="48934">MKRLFHSVSLSSVLCAIACLLVALSCKSLRTSKEPPQQIEVETSYLQRADVIGGTELDSGRFEVLVYRYFSQQPNISDTWYTKEIFVRLQHLANLPVGQSVPVPNAAFAAIGYDRATWDFEQFKGITGTITRLNASFTHPEVQFDLQYIGDKKRVKPLLQGTFTFRLDSTYFQRTRKDYKGQYDDLRLALKEPAKVKSLDLVSYAIDYEKRNGQDKGPDTLYSRLGELFNLQELSLNLSHLPKLPAGLQNLKRLKKLDLGYNRLTQFPTELYQLDSLQELNLEWNRLDSIPASISQLKSLRVLNLNDNRLDRYPQAVNGLTNLRELYLSNANLRTIPTSIRQLQHLEVLEVNSFWNSKRKNRVTNIDALQGLPQLRRLSLKDNPLDSLPAAVYRLSKLEGLNIQYTGLDSTIVNRQRLPLLKKLEW</sequence>
<keyword evidence="3" id="KW-0732">Signal</keyword>
<dbReference type="Pfam" id="PF23598">
    <property type="entry name" value="LRR_14"/>
    <property type="match status" value="1"/>
</dbReference>
<organism evidence="5 6">
    <name type="scientific">Hymenobacter luteus</name>
    <dbReference type="NCBI Taxonomy" id="1411122"/>
    <lineage>
        <taxon>Bacteria</taxon>
        <taxon>Pseudomonadati</taxon>
        <taxon>Bacteroidota</taxon>
        <taxon>Cytophagia</taxon>
        <taxon>Cytophagales</taxon>
        <taxon>Hymenobacteraceae</taxon>
        <taxon>Hymenobacter</taxon>
    </lineage>
</organism>
<gene>
    <name evidence="5" type="ORF">HNQ93_000971</name>
</gene>
<dbReference type="Proteomes" id="UP000532746">
    <property type="component" value="Unassembled WGS sequence"/>
</dbReference>
<dbReference type="Gene3D" id="3.80.10.10">
    <property type="entry name" value="Ribonuclease Inhibitor"/>
    <property type="match status" value="2"/>
</dbReference>
<dbReference type="InterPro" id="IPR050216">
    <property type="entry name" value="LRR_domain-containing"/>
</dbReference>
<dbReference type="SUPFAM" id="SSF52058">
    <property type="entry name" value="L domain-like"/>
    <property type="match status" value="1"/>
</dbReference>
<feature type="signal peptide" evidence="3">
    <location>
        <begin position="1"/>
        <end position="18"/>
    </location>
</feature>
<evidence type="ECO:0000259" key="4">
    <source>
        <dbReference type="Pfam" id="PF23598"/>
    </source>
</evidence>
<dbReference type="EMBL" id="JACHGG010000001">
    <property type="protein sequence ID" value="MBB6058141.1"/>
    <property type="molecule type" value="Genomic_DNA"/>
</dbReference>
<dbReference type="RefSeq" id="WP_183401702.1">
    <property type="nucleotide sequence ID" value="NZ_JACHGG010000001.1"/>
</dbReference>
<evidence type="ECO:0000313" key="5">
    <source>
        <dbReference type="EMBL" id="MBB6058141.1"/>
    </source>
</evidence>
<keyword evidence="6" id="KW-1185">Reference proteome</keyword>
<dbReference type="PANTHER" id="PTHR48051">
    <property type="match status" value="1"/>
</dbReference>
<dbReference type="PROSITE" id="PS51450">
    <property type="entry name" value="LRR"/>
    <property type="match status" value="2"/>
</dbReference>
<dbReference type="InterPro" id="IPR003591">
    <property type="entry name" value="Leu-rich_rpt_typical-subtyp"/>
</dbReference>
<evidence type="ECO:0000256" key="2">
    <source>
        <dbReference type="ARBA" id="ARBA00022737"/>
    </source>
</evidence>
<keyword evidence="1" id="KW-0433">Leucine-rich repeat</keyword>
<protein>
    <recommendedName>
        <fullName evidence="4">Disease resistance R13L4/SHOC-2-like LRR domain-containing protein</fullName>
    </recommendedName>
</protein>
<evidence type="ECO:0000313" key="6">
    <source>
        <dbReference type="Proteomes" id="UP000532746"/>
    </source>
</evidence>
<feature type="domain" description="Disease resistance R13L4/SHOC-2-like LRR" evidence="4">
    <location>
        <begin position="277"/>
        <end position="378"/>
    </location>
</feature>
<dbReference type="InterPro" id="IPR055414">
    <property type="entry name" value="LRR_R13L4/SHOC2-like"/>
</dbReference>
<name>A0A7W9SYB2_9BACT</name>
<feature type="chain" id="PRO_5031027417" description="Disease resistance R13L4/SHOC-2-like LRR domain-containing protein" evidence="3">
    <location>
        <begin position="19"/>
        <end position="426"/>
    </location>
</feature>
<keyword evidence="2" id="KW-0677">Repeat</keyword>
<reference evidence="5 6" key="1">
    <citation type="submission" date="2020-08" db="EMBL/GenBank/DDBJ databases">
        <title>Genomic Encyclopedia of Type Strains, Phase IV (KMG-IV): sequencing the most valuable type-strain genomes for metagenomic binning, comparative biology and taxonomic classification.</title>
        <authorList>
            <person name="Goeker M."/>
        </authorList>
    </citation>
    <scope>NUCLEOTIDE SEQUENCE [LARGE SCALE GENOMIC DNA]</scope>
    <source>
        <strain evidence="5 6">DSM 26718</strain>
    </source>
</reference>
<dbReference type="AlphaFoldDB" id="A0A7W9SYB2"/>
<accession>A0A7W9SYB2</accession>
<evidence type="ECO:0000256" key="3">
    <source>
        <dbReference type="SAM" id="SignalP"/>
    </source>
</evidence>
<proteinExistence type="predicted"/>
<dbReference type="PROSITE" id="PS51257">
    <property type="entry name" value="PROKAR_LIPOPROTEIN"/>
    <property type="match status" value="1"/>
</dbReference>
<dbReference type="InterPro" id="IPR001611">
    <property type="entry name" value="Leu-rich_rpt"/>
</dbReference>
<dbReference type="Pfam" id="PF00560">
    <property type="entry name" value="LRR_1"/>
    <property type="match status" value="1"/>
</dbReference>
<dbReference type="PANTHER" id="PTHR48051:SF46">
    <property type="entry name" value="LEUCINE RICH REPEAT-CONTAINING DOMAIN PROTEIN"/>
    <property type="match status" value="1"/>
</dbReference>
<evidence type="ECO:0000256" key="1">
    <source>
        <dbReference type="ARBA" id="ARBA00022614"/>
    </source>
</evidence>